<evidence type="ECO:0000313" key="4">
    <source>
        <dbReference type="Proteomes" id="UP000248349"/>
    </source>
</evidence>
<evidence type="ECO:0000313" key="3">
    <source>
        <dbReference type="EMBL" id="PYH47486.1"/>
    </source>
</evidence>
<dbReference type="RefSeq" id="XP_025433468.1">
    <property type="nucleotide sequence ID" value="XM_025577238.1"/>
</dbReference>
<protein>
    <submittedName>
        <fullName evidence="3">Ankyrin</fullName>
    </submittedName>
</protein>
<dbReference type="SUPFAM" id="SSF48403">
    <property type="entry name" value="Ankyrin repeat"/>
    <property type="match status" value="1"/>
</dbReference>
<dbReference type="STRING" id="1450539.A0A318ZIT9"/>
<dbReference type="PANTHER" id="PTHR24198">
    <property type="entry name" value="ANKYRIN REPEAT AND PROTEIN KINASE DOMAIN-CONTAINING PROTEIN"/>
    <property type="match status" value="1"/>
</dbReference>
<sequence>MAERMASNGATPKRTVFLSIPPELHLQILELLDVTSLVHLGLALGKGHDLIHNEIQNRAKIEALPSQEMYDRRMSLREISRPEADWRKFFREPLAEAVCTGQYEIVRFFLEARVSANSINLDAVPMLHLSIRECQYHVTELLLQYGADSNVVCATTGQMALDYAVGGPNVPPTQLLELLLNAGARFIHDFTFSICCTQTWGTAFFRLAVKNGTEILPETTDWYPRLQAAYRLASMEMLDCLFDLAPKILTARHHGRSALDMALALGREDVAVSLVRRGIPLQDSAEKQIVKAMQYGQTKLVRELLDHAHVIEKCPQWKCAAIPELSETYKRKAPVMTCSRQHWLKMIS</sequence>
<evidence type="ECO:0000256" key="2">
    <source>
        <dbReference type="ARBA" id="ARBA00023043"/>
    </source>
</evidence>
<dbReference type="Gene3D" id="1.25.40.20">
    <property type="entry name" value="Ankyrin repeat-containing domain"/>
    <property type="match status" value="2"/>
</dbReference>
<dbReference type="InterPro" id="IPR002110">
    <property type="entry name" value="Ankyrin_rpt"/>
</dbReference>
<reference evidence="3 4" key="1">
    <citation type="submission" date="2016-12" db="EMBL/GenBank/DDBJ databases">
        <title>The genomes of Aspergillus section Nigri reveals drivers in fungal speciation.</title>
        <authorList>
            <consortium name="DOE Joint Genome Institute"/>
            <person name="Vesth T.C."/>
            <person name="Nybo J."/>
            <person name="Theobald S."/>
            <person name="Brandl J."/>
            <person name="Frisvad J.C."/>
            <person name="Nielsen K.F."/>
            <person name="Lyhne E.K."/>
            <person name="Kogle M.E."/>
            <person name="Kuo A."/>
            <person name="Riley R."/>
            <person name="Clum A."/>
            <person name="Nolan M."/>
            <person name="Lipzen A."/>
            <person name="Salamov A."/>
            <person name="Henrissat B."/>
            <person name="Wiebenga A."/>
            <person name="De Vries R.P."/>
            <person name="Grigoriev I.V."/>
            <person name="Mortensen U.H."/>
            <person name="Andersen M.R."/>
            <person name="Baker S.E."/>
        </authorList>
    </citation>
    <scope>NUCLEOTIDE SEQUENCE [LARGE SCALE GENOMIC DNA]</scope>
    <source>
        <strain evidence="3 4">JOP 1030-1</strain>
    </source>
</reference>
<dbReference type="GeneID" id="37078467"/>
<keyword evidence="1" id="KW-0677">Repeat</keyword>
<dbReference type="InterPro" id="IPR036770">
    <property type="entry name" value="Ankyrin_rpt-contain_sf"/>
</dbReference>
<dbReference type="PANTHER" id="PTHR24198:SF165">
    <property type="entry name" value="ANKYRIN REPEAT-CONTAINING PROTEIN-RELATED"/>
    <property type="match status" value="1"/>
</dbReference>
<dbReference type="OrthoDB" id="539213at2759"/>
<keyword evidence="4" id="KW-1185">Reference proteome</keyword>
<accession>A0A318ZIT9</accession>
<dbReference type="SMART" id="SM00248">
    <property type="entry name" value="ANK"/>
    <property type="match status" value="4"/>
</dbReference>
<dbReference type="Proteomes" id="UP000248349">
    <property type="component" value="Unassembled WGS sequence"/>
</dbReference>
<organism evidence="3 4">
    <name type="scientific">Aspergillus saccharolyticus JOP 1030-1</name>
    <dbReference type="NCBI Taxonomy" id="1450539"/>
    <lineage>
        <taxon>Eukaryota</taxon>
        <taxon>Fungi</taxon>
        <taxon>Dikarya</taxon>
        <taxon>Ascomycota</taxon>
        <taxon>Pezizomycotina</taxon>
        <taxon>Eurotiomycetes</taxon>
        <taxon>Eurotiomycetidae</taxon>
        <taxon>Eurotiales</taxon>
        <taxon>Aspergillaceae</taxon>
        <taxon>Aspergillus</taxon>
        <taxon>Aspergillus subgen. Circumdati</taxon>
    </lineage>
</organism>
<dbReference type="EMBL" id="KZ821224">
    <property type="protein sequence ID" value="PYH47486.1"/>
    <property type="molecule type" value="Genomic_DNA"/>
</dbReference>
<proteinExistence type="predicted"/>
<name>A0A318ZIT9_9EURO</name>
<evidence type="ECO:0000256" key="1">
    <source>
        <dbReference type="ARBA" id="ARBA00022737"/>
    </source>
</evidence>
<keyword evidence="2" id="KW-0040">ANK repeat</keyword>
<dbReference type="AlphaFoldDB" id="A0A318ZIT9"/>
<gene>
    <name evidence="3" type="ORF">BP01DRAFT_380699</name>
</gene>